<keyword evidence="3" id="KW-0808">Transferase</keyword>
<dbReference type="ExpressionAtlas" id="A0A3L6DKJ3">
    <property type="expression patterns" value="baseline and differential"/>
</dbReference>
<dbReference type="PANTHER" id="PTHR45125">
    <property type="entry name" value="F21J9.4-RELATED"/>
    <property type="match status" value="1"/>
</dbReference>
<gene>
    <name evidence="3" type="primary">GSTT3_11</name>
    <name evidence="3" type="ORF">Zm00014a_014444</name>
</gene>
<reference evidence="3 4" key="1">
    <citation type="journal article" date="2018" name="Nat. Genet.">
        <title>Extensive intraspecific gene order and gene structural variations between Mo17 and other maize genomes.</title>
        <authorList>
            <person name="Sun S."/>
            <person name="Zhou Y."/>
            <person name="Chen J."/>
            <person name="Shi J."/>
            <person name="Zhao H."/>
            <person name="Zhao H."/>
            <person name="Song W."/>
            <person name="Zhang M."/>
            <person name="Cui Y."/>
            <person name="Dong X."/>
            <person name="Liu H."/>
            <person name="Ma X."/>
            <person name="Jiao Y."/>
            <person name="Wang B."/>
            <person name="Wei X."/>
            <person name="Stein J.C."/>
            <person name="Glaubitz J.C."/>
            <person name="Lu F."/>
            <person name="Yu G."/>
            <person name="Liang C."/>
            <person name="Fengler K."/>
            <person name="Li B."/>
            <person name="Rafalski A."/>
            <person name="Schnable P.S."/>
            <person name="Ware D.H."/>
            <person name="Buckler E.S."/>
            <person name="Lai J."/>
        </authorList>
    </citation>
    <scope>NUCLEOTIDE SEQUENCE [LARGE SCALE GENOMIC DNA]</scope>
    <source>
        <strain evidence="4">cv. Missouri 17</strain>
        <tissue evidence="3">Seedling</tissue>
    </source>
</reference>
<proteinExistence type="predicted"/>
<dbReference type="PANTHER" id="PTHR45125:SF40">
    <property type="entry name" value="OS06G0117800 PROTEIN"/>
    <property type="match status" value="1"/>
</dbReference>
<feature type="domain" description="No apical meristem-associated C-terminal" evidence="2">
    <location>
        <begin position="303"/>
        <end position="376"/>
    </location>
</feature>
<feature type="region of interest" description="Disordered" evidence="1">
    <location>
        <begin position="330"/>
        <end position="376"/>
    </location>
</feature>
<accession>A0A3L6DKJ3</accession>
<feature type="region of interest" description="Disordered" evidence="1">
    <location>
        <begin position="171"/>
        <end position="202"/>
    </location>
</feature>
<dbReference type="Proteomes" id="UP000251960">
    <property type="component" value="Chromosome 8"/>
</dbReference>
<dbReference type="AlphaFoldDB" id="A0A3L6DKJ3"/>
<protein>
    <submittedName>
        <fullName evidence="3">Glutathione S-transferase T3</fullName>
    </submittedName>
</protein>
<feature type="compositionally biased region" description="Basic and acidic residues" evidence="1">
    <location>
        <begin position="350"/>
        <end position="367"/>
    </location>
</feature>
<comment type="caution">
    <text evidence="3">The sequence shown here is derived from an EMBL/GenBank/DDBJ whole genome shotgun (WGS) entry which is preliminary data.</text>
</comment>
<organism evidence="3 4">
    <name type="scientific">Zea mays</name>
    <name type="common">Maize</name>
    <dbReference type="NCBI Taxonomy" id="4577"/>
    <lineage>
        <taxon>Eukaryota</taxon>
        <taxon>Viridiplantae</taxon>
        <taxon>Streptophyta</taxon>
        <taxon>Embryophyta</taxon>
        <taxon>Tracheophyta</taxon>
        <taxon>Spermatophyta</taxon>
        <taxon>Magnoliopsida</taxon>
        <taxon>Liliopsida</taxon>
        <taxon>Poales</taxon>
        <taxon>Poaceae</taxon>
        <taxon>PACMAD clade</taxon>
        <taxon>Panicoideae</taxon>
        <taxon>Andropogonodae</taxon>
        <taxon>Andropogoneae</taxon>
        <taxon>Tripsacinae</taxon>
        <taxon>Zea</taxon>
    </lineage>
</organism>
<dbReference type="InterPro" id="IPR029466">
    <property type="entry name" value="NAM-associated_C"/>
</dbReference>
<evidence type="ECO:0000313" key="4">
    <source>
        <dbReference type="Proteomes" id="UP000251960"/>
    </source>
</evidence>
<name>A0A3L6DKJ3_MAIZE</name>
<sequence length="402" mass="45664">MGIALHCSTSSTTFARFCRETEGTRRRPQGFQSGGALQRFDCDDGTTPSVLSQLSSTRSCRETEGARRSAARFRRFKVTAQPQAIASSTHPSANWLPWRIMEQQGNDGVNSSQSSPFFHNDQWTYTLVTELDHLQHGQNTHFHNPSSSHMSMPPPFQQLSEVYNPFLERAEQPNSQETSKETHSPLPRVGSKQKKVSRRGGGFAKEEDRVICSAFLNVSKDPITGVNQPSGGYYKRIFEYFDARKPTGSNRSQIAIEHRWRGIQKAINRFAGCKSLVDRRNESGKTERDRLDDAVKLFEEKEAFVFMHFWEILRDEPKWNDRMLELNNTSTPCTKARQGTSSTDTIPIHGESKTQDDHLKRPEGRDSAKKKRSRAMDATSASTVCWRTKSMHTVCILMWPGI</sequence>
<dbReference type="EMBL" id="NCVQ01000009">
    <property type="protein sequence ID" value="PWZ08848.1"/>
    <property type="molecule type" value="Genomic_DNA"/>
</dbReference>
<feature type="compositionally biased region" description="Polar residues" evidence="1">
    <location>
        <begin position="330"/>
        <end position="345"/>
    </location>
</feature>
<evidence type="ECO:0000259" key="2">
    <source>
        <dbReference type="Pfam" id="PF14303"/>
    </source>
</evidence>
<evidence type="ECO:0000256" key="1">
    <source>
        <dbReference type="SAM" id="MobiDB-lite"/>
    </source>
</evidence>
<dbReference type="Pfam" id="PF14303">
    <property type="entry name" value="NAM-associated"/>
    <property type="match status" value="1"/>
</dbReference>
<dbReference type="GO" id="GO:0016740">
    <property type="term" value="F:transferase activity"/>
    <property type="evidence" value="ECO:0007669"/>
    <property type="project" value="UniProtKB-KW"/>
</dbReference>
<evidence type="ECO:0000313" key="3">
    <source>
        <dbReference type="EMBL" id="PWZ08848.1"/>
    </source>
</evidence>